<dbReference type="PIRSF" id="PIRSF016020">
    <property type="entry name" value="PHexose_mutarotase"/>
    <property type="match status" value="1"/>
</dbReference>
<proteinExistence type="inferred from homology"/>
<dbReference type="EC" id="5.1.3.15" evidence="3 5"/>
<evidence type="ECO:0000256" key="1">
    <source>
        <dbReference type="ARBA" id="ARBA00001096"/>
    </source>
</evidence>
<dbReference type="HOGENOM" id="CLU_048345_1_0_1"/>
<dbReference type="PANTHER" id="PTHR11122:SF13">
    <property type="entry name" value="GLUCOSE-6-PHOSPHATE 1-EPIMERASE"/>
    <property type="match status" value="1"/>
</dbReference>
<dbReference type="KEGG" id="sapo:SAPIO_CDS5607"/>
<evidence type="ECO:0000256" key="4">
    <source>
        <dbReference type="ARBA" id="ARBA00023235"/>
    </source>
</evidence>
<dbReference type="GO" id="GO:0047938">
    <property type="term" value="F:glucose-6-phosphate 1-epimerase activity"/>
    <property type="evidence" value="ECO:0007669"/>
    <property type="project" value="UniProtKB-UniRule"/>
</dbReference>
<evidence type="ECO:0000256" key="6">
    <source>
        <dbReference type="PIRSR" id="PIRSR016020-1"/>
    </source>
</evidence>
<comment type="function">
    <text evidence="5">Catalyzes the interconversion between the alpha and beta anomers from at least three hexose 6-phosphate sugars (Glc6P, Gal6P, and Man6P).</text>
</comment>
<feature type="binding site" evidence="7">
    <location>
        <position position="77"/>
    </location>
    <ligand>
        <name>substrate</name>
    </ligand>
</feature>
<feature type="binding site" evidence="7">
    <location>
        <position position="106"/>
    </location>
    <ligand>
        <name>substrate</name>
    </ligand>
</feature>
<evidence type="ECO:0000256" key="2">
    <source>
        <dbReference type="ARBA" id="ARBA00005866"/>
    </source>
</evidence>
<dbReference type="PANTHER" id="PTHR11122">
    <property type="entry name" value="APOSPORY-ASSOCIATED PROTEIN C-RELATED"/>
    <property type="match status" value="1"/>
</dbReference>
<dbReference type="GO" id="GO:0030246">
    <property type="term" value="F:carbohydrate binding"/>
    <property type="evidence" value="ECO:0007669"/>
    <property type="project" value="UniProtKB-UniRule"/>
</dbReference>
<dbReference type="Pfam" id="PF01263">
    <property type="entry name" value="Aldose_epim"/>
    <property type="match status" value="1"/>
</dbReference>
<dbReference type="OrthoDB" id="1659429at2759"/>
<dbReference type="RefSeq" id="XP_016642218.1">
    <property type="nucleotide sequence ID" value="XM_016787903.1"/>
</dbReference>
<name>A0A084G507_PSEDA</name>
<reference evidence="9 10" key="1">
    <citation type="journal article" date="2014" name="Genome Announc.">
        <title>Draft genome sequence of the pathogenic fungus Scedosporium apiospermum.</title>
        <authorList>
            <person name="Vandeputte P."/>
            <person name="Ghamrawi S."/>
            <person name="Rechenmann M."/>
            <person name="Iltis A."/>
            <person name="Giraud S."/>
            <person name="Fleury M."/>
            <person name="Thornton C."/>
            <person name="Delhaes L."/>
            <person name="Meyer W."/>
            <person name="Papon N."/>
            <person name="Bouchara J.P."/>
        </authorList>
    </citation>
    <scope>NUCLEOTIDE SEQUENCE [LARGE SCALE GENOMIC DNA]</scope>
    <source>
        <strain evidence="9 10">IHEM 14462</strain>
    </source>
</reference>
<evidence type="ECO:0000256" key="7">
    <source>
        <dbReference type="PIRSR" id="PIRSR016020-2"/>
    </source>
</evidence>
<evidence type="ECO:0000313" key="9">
    <source>
        <dbReference type="EMBL" id="KEZ42419.1"/>
    </source>
</evidence>
<protein>
    <recommendedName>
        <fullName evidence="3 5">Glucose-6-phosphate 1-epimerase</fullName>
        <ecNumber evidence="3 5">5.1.3.15</ecNumber>
    </recommendedName>
</protein>
<comment type="similarity">
    <text evidence="2 5">Belongs to the glucose-6-phosphate 1-epimerase family.</text>
</comment>
<dbReference type="EMBL" id="JOWA01000099">
    <property type="protein sequence ID" value="KEZ42419.1"/>
    <property type="molecule type" value="Genomic_DNA"/>
</dbReference>
<dbReference type="CDD" id="cd09020">
    <property type="entry name" value="D-hex-6-P-epi_like"/>
    <property type="match status" value="1"/>
</dbReference>
<dbReference type="VEuPathDB" id="FungiDB:SAPIO_CDS5607"/>
<feature type="active site" evidence="6">
    <location>
        <position position="186"/>
    </location>
</feature>
<dbReference type="InterPro" id="IPR025532">
    <property type="entry name" value="G6P_1-epimerase"/>
</dbReference>
<dbReference type="Gene3D" id="2.70.98.10">
    <property type="match status" value="1"/>
</dbReference>
<sequence>MDRPNRPAALATTPGLPPQAQITTSHDNTRVSAVLPTGDSVEVLLHGATVISWKDGSGAEKLWLSTAAKLDGSKPVRGGIPLVFPVFGTAPGHAATASLPQHGFARNSKWEFLGKSTSEGGDDAAEGSVKLDFGLSSGTLGEDWKAKWGYAFGLVYSVTLSPGSLSTALVVSNEGEEAFESQVLLHTYLRVKDISATEVTGLENSSFLDKVDGPQTKTQSGPVTITGETDRVYNPETDPKDPVRVVESGKPTVTLVRDNLPDVVVWNPWVDKAAGMGDFEPKDGWKNMICVEAGSVRSWTKLEKGDVFEGGQTFYAN</sequence>
<dbReference type="GO" id="GO:0005975">
    <property type="term" value="P:carbohydrate metabolic process"/>
    <property type="evidence" value="ECO:0007669"/>
    <property type="project" value="InterPro"/>
</dbReference>
<feature type="region of interest" description="Disordered" evidence="8">
    <location>
        <begin position="1"/>
        <end position="23"/>
    </location>
</feature>
<accession>A0A084G507</accession>
<dbReference type="InterPro" id="IPR008183">
    <property type="entry name" value="Aldose_1/G6P_1-epimerase"/>
</dbReference>
<dbReference type="OMA" id="TQALHSY"/>
<dbReference type="GO" id="GO:0005737">
    <property type="term" value="C:cytoplasm"/>
    <property type="evidence" value="ECO:0007669"/>
    <property type="project" value="TreeGrafter"/>
</dbReference>
<dbReference type="Proteomes" id="UP000028545">
    <property type="component" value="Unassembled WGS sequence"/>
</dbReference>
<dbReference type="AlphaFoldDB" id="A0A084G507"/>
<evidence type="ECO:0000313" key="10">
    <source>
        <dbReference type="Proteomes" id="UP000028545"/>
    </source>
</evidence>
<keyword evidence="10" id="KW-1185">Reference proteome</keyword>
<dbReference type="InterPro" id="IPR014718">
    <property type="entry name" value="GH-type_carb-bd"/>
</dbReference>
<evidence type="ECO:0000256" key="5">
    <source>
        <dbReference type="PIRNR" id="PIRNR016020"/>
    </source>
</evidence>
<organism evidence="9 10">
    <name type="scientific">Pseudallescheria apiosperma</name>
    <name type="common">Scedosporium apiospermum</name>
    <dbReference type="NCBI Taxonomy" id="563466"/>
    <lineage>
        <taxon>Eukaryota</taxon>
        <taxon>Fungi</taxon>
        <taxon>Dikarya</taxon>
        <taxon>Ascomycota</taxon>
        <taxon>Pezizomycotina</taxon>
        <taxon>Sordariomycetes</taxon>
        <taxon>Hypocreomycetidae</taxon>
        <taxon>Microascales</taxon>
        <taxon>Microascaceae</taxon>
        <taxon>Scedosporium</taxon>
    </lineage>
</organism>
<keyword evidence="4 5" id="KW-0413">Isomerase</keyword>
<evidence type="ECO:0000256" key="8">
    <source>
        <dbReference type="SAM" id="MobiDB-lite"/>
    </source>
</evidence>
<dbReference type="GeneID" id="27724679"/>
<feature type="binding site" evidence="7">
    <location>
        <position position="101"/>
    </location>
    <ligand>
        <name>substrate</name>
    </ligand>
</feature>
<dbReference type="InterPro" id="IPR011013">
    <property type="entry name" value="Gal_mutarotase_sf_dom"/>
</dbReference>
<evidence type="ECO:0000256" key="3">
    <source>
        <dbReference type="ARBA" id="ARBA00012083"/>
    </source>
</evidence>
<feature type="active site" evidence="6">
    <location>
        <position position="292"/>
    </location>
</feature>
<comment type="caution">
    <text evidence="9">The sequence shown here is derived from an EMBL/GenBank/DDBJ whole genome shotgun (WGS) entry which is preliminary data.</text>
</comment>
<feature type="compositionally biased region" description="Low complexity" evidence="8">
    <location>
        <begin position="7"/>
        <end position="20"/>
    </location>
</feature>
<comment type="catalytic activity">
    <reaction evidence="1">
        <text>alpha-D-glucose 6-phosphate = beta-D-glucose 6-phosphate</text>
        <dbReference type="Rhea" id="RHEA:16249"/>
        <dbReference type="ChEBI" id="CHEBI:58225"/>
        <dbReference type="ChEBI" id="CHEBI:58247"/>
        <dbReference type="EC" id="5.1.3.15"/>
    </reaction>
</comment>
<gene>
    <name evidence="9" type="ORF">SAPIO_CDS5607</name>
</gene>
<dbReference type="SUPFAM" id="SSF74650">
    <property type="entry name" value="Galactose mutarotase-like"/>
    <property type="match status" value="1"/>
</dbReference>